<dbReference type="InterPro" id="IPR036291">
    <property type="entry name" value="NAD(P)-bd_dom_sf"/>
</dbReference>
<dbReference type="Proteomes" id="UP000509510">
    <property type="component" value="Chromosome I"/>
</dbReference>
<keyword evidence="5" id="KW-1185">Reference proteome</keyword>
<dbReference type="OrthoDB" id="191139at2759"/>
<dbReference type="RefSeq" id="XP_035340550.1">
    <property type="nucleotide sequence ID" value="XM_035484657.1"/>
</dbReference>
<dbReference type="GO" id="GO:0016491">
    <property type="term" value="F:oxidoreductase activity"/>
    <property type="evidence" value="ECO:0007669"/>
    <property type="project" value="UniProtKB-KW"/>
</dbReference>
<accession>A0A7H8QLH8</accession>
<evidence type="ECO:0000256" key="3">
    <source>
        <dbReference type="ARBA" id="ARBA00023002"/>
    </source>
</evidence>
<dbReference type="EMBL" id="CP055898">
    <property type="protein sequence ID" value="QKX54371.1"/>
    <property type="molecule type" value="Genomic_DNA"/>
</dbReference>
<evidence type="ECO:0000313" key="5">
    <source>
        <dbReference type="Proteomes" id="UP000509510"/>
    </source>
</evidence>
<evidence type="ECO:0000313" key="4">
    <source>
        <dbReference type="EMBL" id="QKX54371.1"/>
    </source>
</evidence>
<dbReference type="SUPFAM" id="SSF51735">
    <property type="entry name" value="NAD(P)-binding Rossmann-fold domains"/>
    <property type="match status" value="1"/>
</dbReference>
<keyword evidence="2" id="KW-0521">NADP</keyword>
<evidence type="ECO:0008006" key="6">
    <source>
        <dbReference type="Google" id="ProtNLM"/>
    </source>
</evidence>
<dbReference type="AlphaFoldDB" id="A0A7H8QLH8"/>
<dbReference type="KEGG" id="trg:TRUGW13939_01457"/>
<sequence length="315" mass="34475">MPNLEQFVDFNPEKEIPPLDGKVVFITGGTAGLGRATLIALAQHGPAHIYFTGRNNEAAESLISEVKKDSPGVAMTFVKVDMTSLVSVKKACAKFIHDRLDVLICNAGVMFIPAGVSEDGFELHFAINHLAHAVIVQELLPVMETTAQQPKSDVRVLFLTSTAWASHPRNGITFDTLKTAQKGFMGSMFRYGQSKLANIVYAAELARRYSTTDIKFISVHPGPVKTTLATSVSLWHSLFLSVYFWFTGVSMMEISQGRLSQLWAAAGAKGNDLVNGGFYMPVGRLSNDRLDTTAKSLKLATDLWNYTQDVLARVT</sequence>
<dbReference type="InterPro" id="IPR002347">
    <property type="entry name" value="SDR_fam"/>
</dbReference>
<protein>
    <recommendedName>
        <fullName evidence="6">Oxidoreductase</fullName>
    </recommendedName>
</protein>
<dbReference type="Pfam" id="PF00106">
    <property type="entry name" value="adh_short"/>
    <property type="match status" value="1"/>
</dbReference>
<dbReference type="GeneID" id="55988968"/>
<evidence type="ECO:0000256" key="2">
    <source>
        <dbReference type="ARBA" id="ARBA00022857"/>
    </source>
</evidence>
<dbReference type="PRINTS" id="PR00081">
    <property type="entry name" value="GDHRDH"/>
</dbReference>
<reference evidence="5" key="1">
    <citation type="submission" date="2020-06" db="EMBL/GenBank/DDBJ databases">
        <title>A chromosome-scale genome assembly of Talaromyces rugulosus W13939.</title>
        <authorList>
            <person name="Wang B."/>
            <person name="Guo L."/>
            <person name="Ye K."/>
            <person name="Wang L."/>
        </authorList>
    </citation>
    <scope>NUCLEOTIDE SEQUENCE [LARGE SCALE GENOMIC DNA]</scope>
    <source>
        <strain evidence="5">W13939</strain>
    </source>
</reference>
<keyword evidence="3" id="KW-0560">Oxidoreductase</keyword>
<comment type="similarity">
    <text evidence="1">Belongs to the short-chain dehydrogenases/reductases (SDR) family.</text>
</comment>
<dbReference type="PANTHER" id="PTHR24320">
    <property type="entry name" value="RETINOL DEHYDROGENASE"/>
    <property type="match status" value="1"/>
</dbReference>
<evidence type="ECO:0000256" key="1">
    <source>
        <dbReference type="ARBA" id="ARBA00006484"/>
    </source>
</evidence>
<dbReference type="Gene3D" id="3.40.50.720">
    <property type="entry name" value="NAD(P)-binding Rossmann-like Domain"/>
    <property type="match status" value="1"/>
</dbReference>
<dbReference type="PANTHER" id="PTHR24320:SF154">
    <property type="entry name" value="OXIDOREDUCTASE, SHORT-CHAIN DEHYDROGENASE_REDUCTASE FAMILY (AFU_ORTHOLOGUE AFUA_2G04560)"/>
    <property type="match status" value="1"/>
</dbReference>
<organism evidence="4 5">
    <name type="scientific">Talaromyces rugulosus</name>
    <name type="common">Penicillium rugulosum</name>
    <dbReference type="NCBI Taxonomy" id="121627"/>
    <lineage>
        <taxon>Eukaryota</taxon>
        <taxon>Fungi</taxon>
        <taxon>Dikarya</taxon>
        <taxon>Ascomycota</taxon>
        <taxon>Pezizomycotina</taxon>
        <taxon>Eurotiomycetes</taxon>
        <taxon>Eurotiomycetidae</taxon>
        <taxon>Eurotiales</taxon>
        <taxon>Trichocomaceae</taxon>
        <taxon>Talaromyces</taxon>
        <taxon>Talaromyces sect. Islandici</taxon>
    </lineage>
</organism>
<gene>
    <name evidence="4" type="ORF">TRUGW13939_01457</name>
</gene>
<name>A0A7H8QLH8_TALRU</name>
<proteinExistence type="inferred from homology"/>